<gene>
    <name evidence="13" type="ORF">EPI10_021588</name>
</gene>
<dbReference type="GO" id="GO:0009908">
    <property type="term" value="P:flower development"/>
    <property type="evidence" value="ECO:0007669"/>
    <property type="project" value="UniProtKB-KW"/>
</dbReference>
<feature type="compositionally biased region" description="Low complexity" evidence="10">
    <location>
        <begin position="391"/>
        <end position="419"/>
    </location>
</feature>
<feature type="region of interest" description="Disordered" evidence="10">
    <location>
        <begin position="778"/>
        <end position="816"/>
    </location>
</feature>
<feature type="domain" description="RRM" evidence="12">
    <location>
        <begin position="130"/>
        <end position="211"/>
    </location>
</feature>
<dbReference type="PANTHER" id="PTHR24012">
    <property type="entry name" value="RNA BINDING PROTEIN"/>
    <property type="match status" value="1"/>
</dbReference>
<dbReference type="GO" id="GO:0030154">
    <property type="term" value="P:cell differentiation"/>
    <property type="evidence" value="ECO:0007669"/>
    <property type="project" value="UniProtKB-KW"/>
</dbReference>
<keyword evidence="14" id="KW-1185">Reference proteome</keyword>
<dbReference type="FunFam" id="3.30.70.330:FF:000332">
    <property type="entry name" value="flowering time control protein FCA isoform X2"/>
    <property type="match status" value="1"/>
</dbReference>
<evidence type="ECO:0000256" key="1">
    <source>
        <dbReference type="ARBA" id="ARBA00004123"/>
    </source>
</evidence>
<dbReference type="Proteomes" id="UP000325315">
    <property type="component" value="Unassembled WGS sequence"/>
</dbReference>
<keyword evidence="4" id="KW-0221">Differentiation</keyword>
<dbReference type="SMART" id="SM00456">
    <property type="entry name" value="WW"/>
    <property type="match status" value="1"/>
</dbReference>
<evidence type="ECO:0000256" key="6">
    <source>
        <dbReference type="ARBA" id="ARBA00023089"/>
    </source>
</evidence>
<dbReference type="Gene3D" id="2.20.70.10">
    <property type="match status" value="1"/>
</dbReference>
<evidence type="ECO:0000256" key="9">
    <source>
        <dbReference type="PROSITE-ProRule" id="PRU00176"/>
    </source>
</evidence>
<dbReference type="AlphaFoldDB" id="A0A5B6WIZ4"/>
<evidence type="ECO:0000313" key="13">
    <source>
        <dbReference type="EMBL" id="KAA3481208.1"/>
    </source>
</evidence>
<dbReference type="CDD" id="cd00201">
    <property type="entry name" value="WW"/>
    <property type="match status" value="1"/>
</dbReference>
<sequence>MSRYNNINTDTNTNFNDKFDAQDPYQHRRRSPSNFRGSGGGGHRPFDSPPRQHHNSGGGGGGFRPIGGGGGGGGFRPMAGGFEGNYPNPSPHHLQPAHTGQKRPFPFSGRGGGSPNRDRFGGAGGGGNFAKLFVGSVPRTAREEDIRHLFEEHGDVIEVALIKDKKTGQPQGCCFIKYATLEEADRAIRALHNQHTLPGGVSPIQVRYADGERERLGAVEYKLFVGSLNKQATEMDVQEVFSRFGRVEDVYLMRDESKQSRGCGFVKYSDREMALAAIDALNGIYTMRGCDQPLTVRFADPKRPRQGPGDSRGGAAAFGGPGFGPRFQTPRPRPAPNFGDAMGDRVPPTAWHPMSPQKMGPTSNPGIRSMGNQLLPRSADLAIPLNPGAPFGSPSDGSLPGLSVSSSSTSVQGFNQSSSQIPTVGHQISPLQKPIDSPQNLPPSFQLHPQAPMPYSQTQTSHVGQLQVPPASHTPFSQALPSQHLAGLSGQLPASRPLVQLNVSSGAAVQNPLNVNLPPNSAASAANQQQLPAPNQQQPLQPLQQSPSQLAQMLSQQTQTLQASFQSSQQAFSQLQQQLQLMQPSNQNMTLQQNSQASKHQWAGMMPQAVGSAPAKTPGTDVPSSASAAMKPVVECHWTEHTSPDGFKYYHNSLTRESKWEKPEELTLFEQQQQQQQKPPVQQPQTQLHAAQQASQQAQLQTQLQTQIRNPHQLQQPIYPTAYPASGVRNQQSTQELGYGQLPVAPSPNDPSRFQQTTLLISLVYLLKGLQMGLEIGSRGESPRGGRVSFRRIPGDHNNTNSHGKWQWHGCSSNPF</sequence>
<evidence type="ECO:0000256" key="2">
    <source>
        <dbReference type="ARBA" id="ARBA00022473"/>
    </source>
</evidence>
<feature type="region of interest" description="Disordered" evidence="10">
    <location>
        <begin position="1"/>
        <end position="124"/>
    </location>
</feature>
<dbReference type="InterPro" id="IPR036020">
    <property type="entry name" value="WW_dom_sf"/>
</dbReference>
<dbReference type="PROSITE" id="PS50020">
    <property type="entry name" value="WW_DOMAIN_2"/>
    <property type="match status" value="1"/>
</dbReference>
<accession>A0A5B6WIZ4</accession>
<feature type="compositionally biased region" description="Polar residues" evidence="10">
    <location>
        <begin position="455"/>
        <end position="464"/>
    </location>
</feature>
<comment type="subcellular location">
    <subcellularLocation>
        <location evidence="1">Nucleus</location>
    </subcellularLocation>
</comment>
<dbReference type="SUPFAM" id="SSF51045">
    <property type="entry name" value="WW domain"/>
    <property type="match status" value="1"/>
</dbReference>
<feature type="region of interest" description="Disordered" evidence="10">
    <location>
        <begin position="385"/>
        <end position="478"/>
    </location>
</feature>
<dbReference type="InterPro" id="IPR012677">
    <property type="entry name" value="Nucleotide-bd_a/b_plait_sf"/>
</dbReference>
<dbReference type="GO" id="GO:0003723">
    <property type="term" value="F:RNA binding"/>
    <property type="evidence" value="ECO:0007669"/>
    <property type="project" value="UniProtKB-UniRule"/>
</dbReference>
<feature type="compositionally biased region" description="Gly residues" evidence="10">
    <location>
        <begin position="310"/>
        <end position="323"/>
    </location>
</feature>
<keyword evidence="5 9" id="KW-0694">RNA-binding</keyword>
<evidence type="ECO:0000259" key="12">
    <source>
        <dbReference type="PROSITE" id="PS50102"/>
    </source>
</evidence>
<dbReference type="InterPro" id="IPR035979">
    <property type="entry name" value="RBD_domain_sf"/>
</dbReference>
<feature type="compositionally biased region" description="Gly residues" evidence="10">
    <location>
        <begin position="56"/>
        <end position="75"/>
    </location>
</feature>
<feature type="region of interest" description="Disordered" evidence="10">
    <location>
        <begin position="512"/>
        <end position="555"/>
    </location>
</feature>
<dbReference type="GO" id="GO:0005634">
    <property type="term" value="C:nucleus"/>
    <property type="evidence" value="ECO:0007669"/>
    <property type="project" value="UniProtKB-SubCell"/>
</dbReference>
<protein>
    <recommendedName>
        <fullName evidence="8">Flowering time control protein FCA</fullName>
    </recommendedName>
</protein>
<dbReference type="SMART" id="SM00360">
    <property type="entry name" value="RRM"/>
    <property type="match status" value="2"/>
</dbReference>
<dbReference type="InterPro" id="IPR000504">
    <property type="entry name" value="RRM_dom"/>
</dbReference>
<feature type="region of interest" description="Disordered" evidence="10">
    <location>
        <begin position="609"/>
        <end position="628"/>
    </location>
</feature>
<dbReference type="PROSITE" id="PS50102">
    <property type="entry name" value="RRM"/>
    <property type="match status" value="2"/>
</dbReference>
<dbReference type="FunFam" id="3.30.70.330:FF:000374">
    <property type="entry name" value="Flowering time control protein FCA"/>
    <property type="match status" value="1"/>
</dbReference>
<evidence type="ECO:0000256" key="8">
    <source>
        <dbReference type="ARBA" id="ARBA00071861"/>
    </source>
</evidence>
<evidence type="ECO:0000256" key="5">
    <source>
        <dbReference type="ARBA" id="ARBA00022884"/>
    </source>
</evidence>
<evidence type="ECO:0000256" key="10">
    <source>
        <dbReference type="SAM" id="MobiDB-lite"/>
    </source>
</evidence>
<evidence type="ECO:0000259" key="11">
    <source>
        <dbReference type="PROSITE" id="PS50020"/>
    </source>
</evidence>
<dbReference type="Pfam" id="PF00076">
    <property type="entry name" value="RRM_1"/>
    <property type="match status" value="2"/>
</dbReference>
<evidence type="ECO:0000313" key="14">
    <source>
        <dbReference type="Proteomes" id="UP000325315"/>
    </source>
</evidence>
<dbReference type="EMBL" id="SMMG02000003">
    <property type="protein sequence ID" value="KAA3481208.1"/>
    <property type="molecule type" value="Genomic_DNA"/>
</dbReference>
<organism evidence="13 14">
    <name type="scientific">Gossypium australe</name>
    <dbReference type="NCBI Taxonomy" id="47621"/>
    <lineage>
        <taxon>Eukaryota</taxon>
        <taxon>Viridiplantae</taxon>
        <taxon>Streptophyta</taxon>
        <taxon>Embryophyta</taxon>
        <taxon>Tracheophyta</taxon>
        <taxon>Spermatophyta</taxon>
        <taxon>Magnoliopsida</taxon>
        <taxon>eudicotyledons</taxon>
        <taxon>Gunneridae</taxon>
        <taxon>Pentapetalae</taxon>
        <taxon>rosids</taxon>
        <taxon>malvids</taxon>
        <taxon>Malvales</taxon>
        <taxon>Malvaceae</taxon>
        <taxon>Malvoideae</taxon>
        <taxon>Gossypium</taxon>
    </lineage>
</organism>
<feature type="region of interest" description="Disordered" evidence="10">
    <location>
        <begin position="297"/>
        <end position="372"/>
    </location>
</feature>
<proteinExistence type="predicted"/>
<feature type="compositionally biased region" description="Low complexity" evidence="10">
    <location>
        <begin position="671"/>
        <end position="694"/>
    </location>
</feature>
<dbReference type="Pfam" id="PF00397">
    <property type="entry name" value="WW"/>
    <property type="match status" value="1"/>
</dbReference>
<evidence type="ECO:0000256" key="3">
    <source>
        <dbReference type="ARBA" id="ARBA00022737"/>
    </source>
</evidence>
<feature type="compositionally biased region" description="Polar residues" evidence="10">
    <location>
        <begin position="797"/>
        <end position="816"/>
    </location>
</feature>
<feature type="region of interest" description="Disordered" evidence="10">
    <location>
        <begin position="669"/>
        <end position="694"/>
    </location>
</feature>
<evidence type="ECO:0000256" key="7">
    <source>
        <dbReference type="ARBA" id="ARBA00023242"/>
    </source>
</evidence>
<feature type="compositionally biased region" description="Low complexity" evidence="10">
    <location>
        <begin position="1"/>
        <end position="16"/>
    </location>
</feature>
<keyword evidence="6" id="KW-0287">Flowering</keyword>
<feature type="domain" description="WW" evidence="11">
    <location>
        <begin position="632"/>
        <end position="665"/>
    </location>
</feature>
<name>A0A5B6WIZ4_9ROSI</name>
<dbReference type="SUPFAM" id="SSF54928">
    <property type="entry name" value="RNA-binding domain, RBD"/>
    <property type="match status" value="2"/>
</dbReference>
<evidence type="ECO:0000256" key="4">
    <source>
        <dbReference type="ARBA" id="ARBA00022782"/>
    </source>
</evidence>
<feature type="compositionally biased region" description="Polar residues" evidence="10">
    <location>
        <begin position="360"/>
        <end position="372"/>
    </location>
</feature>
<dbReference type="InterPro" id="IPR001202">
    <property type="entry name" value="WW_dom"/>
</dbReference>
<comment type="caution">
    <text evidence="13">The sequence shown here is derived from an EMBL/GenBank/DDBJ whole genome shotgun (WGS) entry which is preliminary data.</text>
</comment>
<feature type="domain" description="RRM" evidence="12">
    <location>
        <begin position="221"/>
        <end position="301"/>
    </location>
</feature>
<dbReference type="OrthoDB" id="410044at2759"/>
<dbReference type="Gene3D" id="3.30.70.330">
    <property type="match status" value="2"/>
</dbReference>
<keyword evidence="7" id="KW-0539">Nucleus</keyword>
<reference evidence="14" key="1">
    <citation type="journal article" date="2019" name="Plant Biotechnol. J.">
        <title>Genome sequencing of the Australian wild diploid species Gossypium australe highlights disease resistance and delayed gland morphogenesis.</title>
        <authorList>
            <person name="Cai Y."/>
            <person name="Cai X."/>
            <person name="Wang Q."/>
            <person name="Wang P."/>
            <person name="Zhang Y."/>
            <person name="Cai C."/>
            <person name="Xu Y."/>
            <person name="Wang K."/>
            <person name="Zhou Z."/>
            <person name="Wang C."/>
            <person name="Geng S."/>
            <person name="Li B."/>
            <person name="Dong Q."/>
            <person name="Hou Y."/>
            <person name="Wang H."/>
            <person name="Ai P."/>
            <person name="Liu Z."/>
            <person name="Yi F."/>
            <person name="Sun M."/>
            <person name="An G."/>
            <person name="Cheng J."/>
            <person name="Zhang Y."/>
            <person name="Shi Q."/>
            <person name="Xie Y."/>
            <person name="Shi X."/>
            <person name="Chang Y."/>
            <person name="Huang F."/>
            <person name="Chen Y."/>
            <person name="Hong S."/>
            <person name="Mi L."/>
            <person name="Sun Q."/>
            <person name="Zhang L."/>
            <person name="Zhou B."/>
            <person name="Peng R."/>
            <person name="Zhang X."/>
            <person name="Liu F."/>
        </authorList>
    </citation>
    <scope>NUCLEOTIDE SEQUENCE [LARGE SCALE GENOMIC DNA]</scope>
    <source>
        <strain evidence="14">cv. PA1801</strain>
    </source>
</reference>
<keyword evidence="3" id="KW-0677">Repeat</keyword>
<keyword evidence="2" id="KW-0217">Developmental protein</keyword>